<keyword evidence="3" id="KW-0223">Dioxygenase</keyword>
<dbReference type="PATRIC" id="fig|1461583.4.peg.1734"/>
<name>A0A078M9I5_9BACL</name>
<dbReference type="Pfam" id="PF00903">
    <property type="entry name" value="Glyoxalase"/>
    <property type="match status" value="2"/>
</dbReference>
<dbReference type="InterPro" id="IPR004360">
    <property type="entry name" value="Glyas_Fos-R_dOase_dom"/>
</dbReference>
<sequence length="336" mass="38115">MQTTGHHHISMLTKNAQQNNQFYTKVLGLRRVKVTVNQDDPSMYHLFYGDTTGSPGTELTFFEMPIAGRTTEGTNAINRIALFVPSYESLVYWQERLQTDTQITTYANRDALHFRDLDGLALVLVNHNSNEAPSTPWDGSDVDADHRILGMATIEITVRDFTKSLHFLTKLLGYSVIQMKPNEALLRTSNDRYSEIKLVQQDGPTQRPGRGSVHHLALRVTDTNTLLAWQERLTEAGFVTSGVIDRYYFHSLYVNDLNGITYELATDGPDFLRDQSVEQLRAQLDLPPKLEAKRAIIEAKRAIIEAKRAIIEAKRAIIEAKRAIIEAKLQPFEELM</sequence>
<dbReference type="EMBL" id="LN483075">
    <property type="protein sequence ID" value="CEA04078.1"/>
    <property type="molecule type" value="Genomic_DNA"/>
</dbReference>
<dbReference type="SUPFAM" id="SSF54593">
    <property type="entry name" value="Glyoxalase/Bleomycin resistance protein/Dihydroxybiphenyl dioxygenase"/>
    <property type="match status" value="1"/>
</dbReference>
<dbReference type="PANTHER" id="PTHR36110">
    <property type="entry name" value="RING-CLEAVING DIOXYGENASE MHQE-RELATED"/>
    <property type="match status" value="1"/>
</dbReference>
<organism evidence="3">
    <name type="scientific">Metalysinibacillus saudimassiliensis</name>
    <dbReference type="NCBI Taxonomy" id="1461583"/>
    <lineage>
        <taxon>Bacteria</taxon>
        <taxon>Bacillati</taxon>
        <taxon>Bacillota</taxon>
        <taxon>Bacilli</taxon>
        <taxon>Bacillales</taxon>
        <taxon>Caryophanaceae</taxon>
        <taxon>Metalysinibacillus</taxon>
    </lineage>
</organism>
<keyword evidence="3" id="KW-0560">Oxidoreductase</keyword>
<dbReference type="AlphaFoldDB" id="A0A078M9I5"/>
<reference evidence="3" key="1">
    <citation type="submission" date="2014-07" db="EMBL/GenBank/DDBJ databases">
        <authorList>
            <person name="Urmite Genomes Urmite Genomes"/>
        </authorList>
    </citation>
    <scope>NUCLEOTIDE SEQUENCE</scope>
    <source>
        <strain evidence="3">13S34_air</strain>
    </source>
</reference>
<evidence type="ECO:0000259" key="2">
    <source>
        <dbReference type="PROSITE" id="PS51819"/>
    </source>
</evidence>
<keyword evidence="1" id="KW-0175">Coiled coil</keyword>
<proteinExistence type="predicted"/>
<feature type="coiled-coil region" evidence="1">
    <location>
        <begin position="296"/>
        <end position="330"/>
    </location>
</feature>
<dbReference type="InterPro" id="IPR052537">
    <property type="entry name" value="Extradiol_RC_dioxygenase"/>
</dbReference>
<dbReference type="PROSITE" id="PS51819">
    <property type="entry name" value="VOC"/>
    <property type="match status" value="1"/>
</dbReference>
<dbReference type="Gene3D" id="3.10.180.10">
    <property type="entry name" value="2,3-Dihydroxybiphenyl 1,2-Dioxygenase, domain 1"/>
    <property type="match status" value="2"/>
</dbReference>
<evidence type="ECO:0000313" key="3">
    <source>
        <dbReference type="EMBL" id="CEA04078.1"/>
    </source>
</evidence>
<feature type="domain" description="VOC" evidence="2">
    <location>
        <begin position="150"/>
        <end position="267"/>
    </location>
</feature>
<protein>
    <submittedName>
        <fullName evidence="3">Putative ring-cleaving dioxygenase MhqA</fullName>
    </submittedName>
</protein>
<dbReference type="InterPro" id="IPR037523">
    <property type="entry name" value="VOC_core"/>
</dbReference>
<dbReference type="GO" id="GO:0051213">
    <property type="term" value="F:dioxygenase activity"/>
    <property type="evidence" value="ECO:0007669"/>
    <property type="project" value="UniProtKB-KW"/>
</dbReference>
<gene>
    <name evidence="3" type="primary">mhqA_1</name>
    <name evidence="3" type="ORF">BN1050_01809</name>
</gene>
<dbReference type="InterPro" id="IPR029068">
    <property type="entry name" value="Glyas_Bleomycin-R_OHBP_Dase"/>
</dbReference>
<accession>A0A078M9I5</accession>
<evidence type="ECO:0000256" key="1">
    <source>
        <dbReference type="SAM" id="Coils"/>
    </source>
</evidence>
<dbReference type="PANTHER" id="PTHR36110:SF4">
    <property type="entry name" value="RING-CLEAVING DIOXYGENASE MHQA-RELATED"/>
    <property type="match status" value="1"/>
</dbReference>
<dbReference type="HOGENOM" id="CLU_057821_1_0_9"/>